<proteinExistence type="inferred from homology"/>
<dbReference type="InterPro" id="IPR003783">
    <property type="entry name" value="Regulatory_RecX"/>
</dbReference>
<protein>
    <recommendedName>
        <fullName evidence="3 5">Regulatory protein RecX</fullName>
    </recommendedName>
</protein>
<evidence type="ECO:0000259" key="8">
    <source>
        <dbReference type="Pfam" id="PF21982"/>
    </source>
</evidence>
<evidence type="ECO:0000259" key="7">
    <source>
        <dbReference type="Pfam" id="PF21981"/>
    </source>
</evidence>
<dbReference type="STRING" id="1798374.A2Z33_07080"/>
<dbReference type="InterPro" id="IPR053925">
    <property type="entry name" value="RecX_HTH_3rd"/>
</dbReference>
<dbReference type="InterPro" id="IPR053926">
    <property type="entry name" value="RecX_HTH_1st"/>
</dbReference>
<keyword evidence="4 5" id="KW-0963">Cytoplasm</keyword>
<evidence type="ECO:0000256" key="4">
    <source>
        <dbReference type="ARBA" id="ARBA00022490"/>
    </source>
</evidence>
<sequence>MDDDQYRKVLNAAFRFISIRPRSRSEISAYLTKKSTNETVKKAVLERLTELGYASDTEFARWWSRSRRSAKPYGRRVIAMELRRKGVAREVSEQILSEAVGPDTESERELAARAAAKHLPKLRSQSLREIRNKLYALLYRRGFDTETAVAAIDELLGKDYNT</sequence>
<dbReference type="PANTHER" id="PTHR33602:SF1">
    <property type="entry name" value="REGULATORY PROTEIN RECX FAMILY PROTEIN"/>
    <property type="match status" value="1"/>
</dbReference>
<dbReference type="EMBL" id="MFJD01000001">
    <property type="protein sequence ID" value="OGG05021.1"/>
    <property type="molecule type" value="Genomic_DNA"/>
</dbReference>
<comment type="similarity">
    <text evidence="2 5">Belongs to the RecX family.</text>
</comment>
<dbReference type="Pfam" id="PF02631">
    <property type="entry name" value="RecX_HTH2"/>
    <property type="match status" value="1"/>
</dbReference>
<evidence type="ECO:0000256" key="1">
    <source>
        <dbReference type="ARBA" id="ARBA00004496"/>
    </source>
</evidence>
<name>A0A1F5YXX0_9BACT</name>
<feature type="domain" description="RecX second three-helical" evidence="6">
    <location>
        <begin position="55"/>
        <end position="94"/>
    </location>
</feature>
<dbReference type="InterPro" id="IPR053924">
    <property type="entry name" value="RecX_HTH_2nd"/>
</dbReference>
<comment type="caution">
    <text evidence="9">The sequence shown here is derived from an EMBL/GenBank/DDBJ whole genome shotgun (WGS) entry which is preliminary data.</text>
</comment>
<dbReference type="HAMAP" id="MF_01114">
    <property type="entry name" value="RecX"/>
    <property type="match status" value="1"/>
</dbReference>
<feature type="domain" description="RecX third three-helical" evidence="7">
    <location>
        <begin position="107"/>
        <end position="150"/>
    </location>
</feature>
<evidence type="ECO:0000259" key="6">
    <source>
        <dbReference type="Pfam" id="PF02631"/>
    </source>
</evidence>
<dbReference type="GO" id="GO:0006282">
    <property type="term" value="P:regulation of DNA repair"/>
    <property type="evidence" value="ECO:0007669"/>
    <property type="project" value="UniProtKB-UniRule"/>
</dbReference>
<reference evidence="9 10" key="1">
    <citation type="journal article" date="2016" name="Nat. Commun.">
        <title>Thousands of microbial genomes shed light on interconnected biogeochemical processes in an aquifer system.</title>
        <authorList>
            <person name="Anantharaman K."/>
            <person name="Brown C.T."/>
            <person name="Hug L.A."/>
            <person name="Sharon I."/>
            <person name="Castelle C.J."/>
            <person name="Probst A.J."/>
            <person name="Thomas B.C."/>
            <person name="Singh A."/>
            <person name="Wilkins M.J."/>
            <person name="Karaoz U."/>
            <person name="Brodie E.L."/>
            <person name="Williams K.H."/>
            <person name="Hubbard S.S."/>
            <person name="Banfield J.F."/>
        </authorList>
    </citation>
    <scope>NUCLEOTIDE SEQUENCE [LARGE SCALE GENOMIC DNA]</scope>
</reference>
<evidence type="ECO:0000256" key="2">
    <source>
        <dbReference type="ARBA" id="ARBA00009695"/>
    </source>
</evidence>
<dbReference type="Pfam" id="PF21982">
    <property type="entry name" value="RecX_HTH1"/>
    <property type="match status" value="1"/>
</dbReference>
<evidence type="ECO:0000313" key="10">
    <source>
        <dbReference type="Proteomes" id="UP000178448"/>
    </source>
</evidence>
<gene>
    <name evidence="5" type="primary">recX</name>
    <name evidence="9" type="ORF">A2Z33_07080</name>
</gene>
<dbReference type="AlphaFoldDB" id="A0A1F5YXX0"/>
<accession>A0A1F5YXX0</accession>
<dbReference type="PANTHER" id="PTHR33602">
    <property type="entry name" value="REGULATORY PROTEIN RECX FAMILY PROTEIN"/>
    <property type="match status" value="1"/>
</dbReference>
<organism evidence="9 10">
    <name type="scientific">Candidatus Gottesmanbacteria bacterium RBG_16_52_11</name>
    <dbReference type="NCBI Taxonomy" id="1798374"/>
    <lineage>
        <taxon>Bacteria</taxon>
        <taxon>Candidatus Gottesmaniibacteriota</taxon>
    </lineage>
</organism>
<evidence type="ECO:0000256" key="5">
    <source>
        <dbReference type="HAMAP-Rule" id="MF_01114"/>
    </source>
</evidence>
<dbReference type="GO" id="GO:0005737">
    <property type="term" value="C:cytoplasm"/>
    <property type="evidence" value="ECO:0007669"/>
    <property type="project" value="UniProtKB-SubCell"/>
</dbReference>
<comment type="function">
    <text evidence="5">Modulates RecA activity.</text>
</comment>
<evidence type="ECO:0000313" key="9">
    <source>
        <dbReference type="EMBL" id="OGG05021.1"/>
    </source>
</evidence>
<dbReference type="Gene3D" id="1.10.10.10">
    <property type="entry name" value="Winged helix-like DNA-binding domain superfamily/Winged helix DNA-binding domain"/>
    <property type="match status" value="3"/>
</dbReference>
<dbReference type="Proteomes" id="UP000178448">
    <property type="component" value="Unassembled WGS sequence"/>
</dbReference>
<feature type="domain" description="RecX first three-helical" evidence="8">
    <location>
        <begin position="11"/>
        <end position="48"/>
    </location>
</feature>
<evidence type="ECO:0000256" key="3">
    <source>
        <dbReference type="ARBA" id="ARBA00018111"/>
    </source>
</evidence>
<dbReference type="InterPro" id="IPR036388">
    <property type="entry name" value="WH-like_DNA-bd_sf"/>
</dbReference>
<comment type="subcellular location">
    <subcellularLocation>
        <location evidence="1 5">Cytoplasm</location>
    </subcellularLocation>
</comment>
<dbReference type="Pfam" id="PF21981">
    <property type="entry name" value="RecX_HTH3"/>
    <property type="match status" value="1"/>
</dbReference>